<dbReference type="AlphaFoldDB" id="A0A9D2D2Q6"/>
<reference evidence="2" key="1">
    <citation type="journal article" date="2021" name="PeerJ">
        <title>Extensive microbial diversity within the chicken gut microbiome revealed by metagenomics and culture.</title>
        <authorList>
            <person name="Gilroy R."/>
            <person name="Ravi A."/>
            <person name="Getino M."/>
            <person name="Pursley I."/>
            <person name="Horton D.L."/>
            <person name="Alikhan N.F."/>
            <person name="Baker D."/>
            <person name="Gharbi K."/>
            <person name="Hall N."/>
            <person name="Watson M."/>
            <person name="Adriaenssens E.M."/>
            <person name="Foster-Nyarko E."/>
            <person name="Jarju S."/>
            <person name="Secka A."/>
            <person name="Antonio M."/>
            <person name="Oren A."/>
            <person name="Chaudhuri R.R."/>
            <person name="La Ragione R."/>
            <person name="Hildebrand F."/>
            <person name="Pallen M.J."/>
        </authorList>
    </citation>
    <scope>NUCLEOTIDE SEQUENCE</scope>
    <source>
        <strain evidence="2">CHK192-9172</strain>
    </source>
</reference>
<dbReference type="EMBL" id="DXCH01000174">
    <property type="protein sequence ID" value="HIZ07503.1"/>
    <property type="molecule type" value="Genomic_DNA"/>
</dbReference>
<dbReference type="InterPro" id="IPR045407">
    <property type="entry name" value="DUF6512"/>
</dbReference>
<feature type="transmembrane region" description="Helical" evidence="1">
    <location>
        <begin position="48"/>
        <end position="65"/>
    </location>
</feature>
<feature type="transmembrane region" description="Helical" evidence="1">
    <location>
        <begin position="12"/>
        <end position="28"/>
    </location>
</feature>
<accession>A0A9D2D2Q6</accession>
<proteinExistence type="predicted"/>
<gene>
    <name evidence="2" type="ORF">IAA08_06165</name>
</gene>
<evidence type="ECO:0000313" key="3">
    <source>
        <dbReference type="Proteomes" id="UP000824024"/>
    </source>
</evidence>
<comment type="caution">
    <text evidence="2">The sequence shown here is derived from an EMBL/GenBank/DDBJ whole genome shotgun (WGS) entry which is preliminary data.</text>
</comment>
<feature type="transmembrane region" description="Helical" evidence="1">
    <location>
        <begin position="102"/>
        <end position="123"/>
    </location>
</feature>
<reference evidence="2" key="2">
    <citation type="submission" date="2021-04" db="EMBL/GenBank/DDBJ databases">
        <authorList>
            <person name="Gilroy R."/>
        </authorList>
    </citation>
    <scope>NUCLEOTIDE SEQUENCE</scope>
    <source>
        <strain evidence="2">CHK192-9172</strain>
    </source>
</reference>
<name>A0A9D2D2Q6_9FIRM</name>
<dbReference type="Pfam" id="PF20122">
    <property type="entry name" value="DUF6512"/>
    <property type="match status" value="1"/>
</dbReference>
<protein>
    <submittedName>
        <fullName evidence="2">Uncharacterized protein</fullName>
    </submittedName>
</protein>
<feature type="transmembrane region" description="Helical" evidence="1">
    <location>
        <begin position="71"/>
        <end position="90"/>
    </location>
</feature>
<keyword evidence="1" id="KW-0812">Transmembrane</keyword>
<evidence type="ECO:0000256" key="1">
    <source>
        <dbReference type="SAM" id="Phobius"/>
    </source>
</evidence>
<organism evidence="2 3">
    <name type="scientific">Candidatus Eubacterium avistercoris</name>
    <dbReference type="NCBI Taxonomy" id="2838567"/>
    <lineage>
        <taxon>Bacteria</taxon>
        <taxon>Bacillati</taxon>
        <taxon>Bacillota</taxon>
        <taxon>Clostridia</taxon>
        <taxon>Eubacteriales</taxon>
        <taxon>Eubacteriaceae</taxon>
        <taxon>Eubacterium</taxon>
    </lineage>
</organism>
<evidence type="ECO:0000313" key="2">
    <source>
        <dbReference type="EMBL" id="HIZ07503.1"/>
    </source>
</evidence>
<sequence length="147" mass="16662">MGAFSPVNESVWEHLKLLFFPCLIFFLWEYKKDRRHGGGLITRQIRGLLLGLLLILCGYYTYSGILGHDLVPADILLFVGSVLITYLYGCRGYAQHQGDFSLSAPFLLILLVLLASFILFTYFPIHIPLFMDPQTFTFGISSGLLTY</sequence>
<keyword evidence="1" id="KW-0472">Membrane</keyword>
<keyword evidence="1" id="KW-1133">Transmembrane helix</keyword>
<dbReference type="Proteomes" id="UP000824024">
    <property type="component" value="Unassembled WGS sequence"/>
</dbReference>